<evidence type="ECO:0000256" key="1">
    <source>
        <dbReference type="ARBA" id="ARBA00022763"/>
    </source>
</evidence>
<proteinExistence type="predicted"/>
<keyword evidence="2" id="KW-0347">Helicase</keyword>
<gene>
    <name evidence="5" type="ORF">PU560_04415</name>
</gene>
<feature type="domain" description="PD-(D/E)XK endonuclease-like" evidence="4">
    <location>
        <begin position="1"/>
        <end position="99"/>
    </location>
</feature>
<evidence type="ECO:0000313" key="6">
    <source>
        <dbReference type="Proteomes" id="UP001165561"/>
    </source>
</evidence>
<organism evidence="5 6">
    <name type="scientific">Georgenia halotolerans</name>
    <dbReference type="NCBI Taxonomy" id="3028317"/>
    <lineage>
        <taxon>Bacteria</taxon>
        <taxon>Bacillati</taxon>
        <taxon>Actinomycetota</taxon>
        <taxon>Actinomycetes</taxon>
        <taxon>Micrococcales</taxon>
        <taxon>Bogoriellaceae</taxon>
        <taxon>Georgenia</taxon>
    </lineage>
</organism>
<keyword evidence="2" id="KW-0547">Nucleotide-binding</keyword>
<dbReference type="Pfam" id="PF12705">
    <property type="entry name" value="PDDEXK_1"/>
    <property type="match status" value="1"/>
</dbReference>
<sequence length="124" mass="14058">DYKTGRSPRPRFQEEALFQMRFYALILWRLHGVVPRRLQVVYLGDGRTLSHDPVQAELEQVEAEIEALWEEIATAARREEFPPRTSRLCGWCSFQDRCPAFGGTPPAVPAEGLVHLLGARTAPV</sequence>
<name>A0ABT5TUH2_9MICO</name>
<dbReference type="InterPro" id="IPR038726">
    <property type="entry name" value="PDDEXK_AddAB-type"/>
</dbReference>
<evidence type="ECO:0000313" key="5">
    <source>
        <dbReference type="EMBL" id="MDD9205711.1"/>
    </source>
</evidence>
<keyword evidence="3" id="KW-0234">DNA repair</keyword>
<accession>A0ABT5TUH2</accession>
<comment type="caution">
    <text evidence="5">The sequence shown here is derived from an EMBL/GenBank/DDBJ whole genome shotgun (WGS) entry which is preliminary data.</text>
</comment>
<dbReference type="InterPro" id="IPR011604">
    <property type="entry name" value="PDDEXK-like_dom_sf"/>
</dbReference>
<evidence type="ECO:0000259" key="4">
    <source>
        <dbReference type="Pfam" id="PF12705"/>
    </source>
</evidence>
<keyword evidence="6" id="KW-1185">Reference proteome</keyword>
<dbReference type="Gene3D" id="3.90.320.10">
    <property type="match status" value="1"/>
</dbReference>
<keyword evidence="2" id="KW-0378">Hydrolase</keyword>
<protein>
    <submittedName>
        <fullName evidence="5">PD-(D/E)XK nuclease family protein</fullName>
    </submittedName>
</protein>
<evidence type="ECO:0000256" key="2">
    <source>
        <dbReference type="ARBA" id="ARBA00022806"/>
    </source>
</evidence>
<keyword evidence="2" id="KW-0067">ATP-binding</keyword>
<dbReference type="EMBL" id="JARACI010000623">
    <property type="protein sequence ID" value="MDD9205711.1"/>
    <property type="molecule type" value="Genomic_DNA"/>
</dbReference>
<evidence type="ECO:0000256" key="3">
    <source>
        <dbReference type="ARBA" id="ARBA00023204"/>
    </source>
</evidence>
<keyword evidence="1" id="KW-0227">DNA damage</keyword>
<feature type="non-terminal residue" evidence="5">
    <location>
        <position position="1"/>
    </location>
</feature>
<dbReference type="Proteomes" id="UP001165561">
    <property type="component" value="Unassembled WGS sequence"/>
</dbReference>
<reference evidence="5" key="1">
    <citation type="submission" date="2023-02" db="EMBL/GenBank/DDBJ databases">
        <title>Georgenia sp.10Sc9-8, isolated from a soil sample collected from the Taklamakan desert.</title>
        <authorList>
            <person name="Liu S."/>
        </authorList>
    </citation>
    <scope>NUCLEOTIDE SEQUENCE</scope>
    <source>
        <strain evidence="5">10Sc9-8</strain>
    </source>
</reference>